<evidence type="ECO:0000256" key="1">
    <source>
        <dbReference type="ARBA" id="ARBA00004370"/>
    </source>
</evidence>
<keyword evidence="8" id="KW-1185">Reference proteome</keyword>
<evidence type="ECO:0000313" key="8">
    <source>
        <dbReference type="Proteomes" id="UP000033562"/>
    </source>
</evidence>
<evidence type="ECO:0000256" key="4">
    <source>
        <dbReference type="ARBA" id="ARBA00022946"/>
    </source>
</evidence>
<evidence type="ECO:0000256" key="2">
    <source>
        <dbReference type="ARBA" id="ARBA00022448"/>
    </source>
</evidence>
<dbReference type="Pfam" id="PF04800">
    <property type="entry name" value="NDUS4"/>
    <property type="match status" value="1"/>
</dbReference>
<comment type="subcellular location">
    <subcellularLocation>
        <location evidence="1">Membrane</location>
    </subcellularLocation>
</comment>
<sequence>MLNNEILAKIYKPTKSVTQSGTQKSQMWRLEFYPSNTKYIEPLMKWVGSKDTLQQIQLSFTTKAQAIAYAEKNNFKYIILQENFLQKKNKSYTENFIRIKGL</sequence>
<dbReference type="AlphaFoldDB" id="A0A0F3NQP3"/>
<gene>
    <name evidence="7" type="ORF">NLO413_0594</name>
</gene>
<organism evidence="7 8">
    <name type="scientific">Candidatus Neoehrlichia procyonis str. RAC413</name>
    <dbReference type="NCBI Taxonomy" id="1359163"/>
    <lineage>
        <taxon>Bacteria</taxon>
        <taxon>Pseudomonadati</taxon>
        <taxon>Pseudomonadota</taxon>
        <taxon>Alphaproteobacteria</taxon>
        <taxon>Rickettsiales</taxon>
        <taxon>Anaplasmataceae</taxon>
        <taxon>Candidatus Neoehrlichia</taxon>
    </lineage>
</organism>
<evidence type="ECO:0000313" key="7">
    <source>
        <dbReference type="EMBL" id="KJV69214.1"/>
    </source>
</evidence>
<dbReference type="PANTHER" id="PTHR12219:SF8">
    <property type="entry name" value="NADH DEHYDROGENASE [UBIQUINONE] IRON-SULFUR PROTEIN 4, MITOCHONDRIAL"/>
    <property type="match status" value="1"/>
</dbReference>
<dbReference type="Proteomes" id="UP000033562">
    <property type="component" value="Unassembled WGS sequence"/>
</dbReference>
<dbReference type="Gene3D" id="3.30.160.190">
    <property type="entry name" value="atu1810 like domain"/>
    <property type="match status" value="1"/>
</dbReference>
<keyword evidence="6" id="KW-0472">Membrane</keyword>
<dbReference type="InterPro" id="IPR038532">
    <property type="entry name" value="NDUFS4-like_sf"/>
</dbReference>
<name>A0A0F3NQP3_9RICK</name>
<comment type="caution">
    <text evidence="7">The sequence shown here is derived from an EMBL/GenBank/DDBJ whole genome shotgun (WGS) entry which is preliminary data.</text>
</comment>
<evidence type="ECO:0008006" key="9">
    <source>
        <dbReference type="Google" id="ProtNLM"/>
    </source>
</evidence>
<dbReference type="GO" id="GO:0016020">
    <property type="term" value="C:membrane"/>
    <property type="evidence" value="ECO:0007669"/>
    <property type="project" value="UniProtKB-SubCell"/>
</dbReference>
<protein>
    <recommendedName>
        <fullName evidence="9">ETC complex I subunit conserved region family protein</fullName>
    </recommendedName>
</protein>
<evidence type="ECO:0000256" key="5">
    <source>
        <dbReference type="ARBA" id="ARBA00022982"/>
    </source>
</evidence>
<dbReference type="RefSeq" id="WP_232295907.1">
    <property type="nucleotide sequence ID" value="NZ_LANX01000001.1"/>
</dbReference>
<keyword evidence="4" id="KW-0809">Transit peptide</keyword>
<dbReference type="EMBL" id="LANX01000001">
    <property type="protein sequence ID" value="KJV69214.1"/>
    <property type="molecule type" value="Genomic_DNA"/>
</dbReference>
<evidence type="ECO:0000256" key="6">
    <source>
        <dbReference type="ARBA" id="ARBA00023136"/>
    </source>
</evidence>
<dbReference type="InterPro" id="IPR006885">
    <property type="entry name" value="NADH_UbQ_FeS_4_mit-like"/>
</dbReference>
<dbReference type="GO" id="GO:0022900">
    <property type="term" value="P:electron transport chain"/>
    <property type="evidence" value="ECO:0007669"/>
    <property type="project" value="InterPro"/>
</dbReference>
<reference evidence="7 8" key="1">
    <citation type="submission" date="2015-02" db="EMBL/GenBank/DDBJ databases">
        <title>Genome Sequencing of Rickettsiales.</title>
        <authorList>
            <person name="Daugherty S.C."/>
            <person name="Su Q."/>
            <person name="Abolude K."/>
            <person name="Beier-Sexton M."/>
            <person name="Carlyon J.A."/>
            <person name="Carter R."/>
            <person name="Day N.P."/>
            <person name="Dumler S.J."/>
            <person name="Dyachenko V."/>
            <person name="Godinez A."/>
            <person name="Kurtti T.J."/>
            <person name="Lichay M."/>
            <person name="Mullins K.E."/>
            <person name="Ott S."/>
            <person name="Pappas-Brown V."/>
            <person name="Paris D.H."/>
            <person name="Patel P."/>
            <person name="Richards A.L."/>
            <person name="Sadzewicz L."/>
            <person name="Sears K."/>
            <person name="Seidman D."/>
            <person name="Sengamalay N."/>
            <person name="Stenos J."/>
            <person name="Tallon L.J."/>
            <person name="Vincent G."/>
            <person name="Fraser C.M."/>
            <person name="Munderloh U."/>
            <person name="Dunning-Hotopp J.C."/>
        </authorList>
    </citation>
    <scope>NUCLEOTIDE SEQUENCE [LARGE SCALE GENOMIC DNA]</scope>
    <source>
        <strain evidence="7 8">RAC413</strain>
    </source>
</reference>
<keyword evidence="5" id="KW-0249">Electron transport</keyword>
<keyword evidence="3" id="KW-0679">Respiratory chain</keyword>
<dbReference type="PANTHER" id="PTHR12219">
    <property type="entry name" value="NADH-UBIQUINONE OXIDOREDUCTASE"/>
    <property type="match status" value="1"/>
</dbReference>
<keyword evidence="2" id="KW-0813">Transport</keyword>
<accession>A0A0F3NQP3</accession>
<dbReference type="STRING" id="1359163.NLO413_0594"/>
<evidence type="ECO:0000256" key="3">
    <source>
        <dbReference type="ARBA" id="ARBA00022660"/>
    </source>
</evidence>
<proteinExistence type="predicted"/>